<keyword evidence="4" id="KW-0997">Cell inner membrane</keyword>
<feature type="transmembrane region" description="Helical" evidence="9">
    <location>
        <begin position="506"/>
        <end position="527"/>
    </location>
</feature>
<dbReference type="GO" id="GO:0006744">
    <property type="term" value="P:ubiquinone biosynthetic process"/>
    <property type="evidence" value="ECO:0007669"/>
    <property type="project" value="UniProtKB-UniPathway"/>
</dbReference>
<keyword evidence="8 9" id="KW-0472">Membrane</keyword>
<evidence type="ECO:0000256" key="7">
    <source>
        <dbReference type="ARBA" id="ARBA00022989"/>
    </source>
</evidence>
<dbReference type="RefSeq" id="WP_013267464.1">
    <property type="nucleotide sequence ID" value="NC_014375.1"/>
</dbReference>
<dbReference type="STRING" id="633149.Bresu_0044"/>
<name>D9QHT4_BRESC</name>
<evidence type="ECO:0000313" key="12">
    <source>
        <dbReference type="Proteomes" id="UP000002696"/>
    </source>
</evidence>
<dbReference type="UniPathway" id="UPA00232"/>
<dbReference type="PANTHER" id="PTHR10566">
    <property type="entry name" value="CHAPERONE-ACTIVITY OF BC1 COMPLEX CABC1 -RELATED"/>
    <property type="match status" value="1"/>
</dbReference>
<feature type="domain" description="ABC1 atypical kinase-like" evidence="10">
    <location>
        <begin position="117"/>
        <end position="365"/>
    </location>
</feature>
<evidence type="ECO:0000313" key="11">
    <source>
        <dbReference type="EMBL" id="ADK99359.1"/>
    </source>
</evidence>
<dbReference type="HOGENOM" id="CLU_006533_0_0_5"/>
<organism evidence="11 12">
    <name type="scientific">Brevundimonas subvibrioides (strain ATCC 15264 / DSM 4735 / LMG 14903 / NBRC 16000 / CB 81)</name>
    <name type="common">Caulobacter subvibrioides</name>
    <dbReference type="NCBI Taxonomy" id="633149"/>
    <lineage>
        <taxon>Bacteria</taxon>
        <taxon>Pseudomonadati</taxon>
        <taxon>Pseudomonadota</taxon>
        <taxon>Alphaproteobacteria</taxon>
        <taxon>Caulobacterales</taxon>
        <taxon>Caulobacteraceae</taxon>
        <taxon>Brevundimonas</taxon>
    </lineage>
</organism>
<dbReference type="InParanoid" id="D9QHT4"/>
<dbReference type="InterPro" id="IPR010232">
    <property type="entry name" value="UbiB"/>
</dbReference>
<dbReference type="EMBL" id="CP002102">
    <property type="protein sequence ID" value="ADK99359.1"/>
    <property type="molecule type" value="Genomic_DNA"/>
</dbReference>
<evidence type="ECO:0000256" key="8">
    <source>
        <dbReference type="ARBA" id="ARBA00023136"/>
    </source>
</evidence>
<evidence type="ECO:0000256" key="6">
    <source>
        <dbReference type="ARBA" id="ARBA00022692"/>
    </source>
</evidence>
<dbReference type="KEGG" id="bsb:Bresu_0044"/>
<dbReference type="NCBIfam" id="TIGR01982">
    <property type="entry name" value="UbiB"/>
    <property type="match status" value="1"/>
</dbReference>
<dbReference type="SUPFAM" id="SSF56112">
    <property type="entry name" value="Protein kinase-like (PK-like)"/>
    <property type="match status" value="1"/>
</dbReference>
<dbReference type="eggNOG" id="COG0661">
    <property type="taxonomic scope" value="Bacteria"/>
</dbReference>
<dbReference type="InterPro" id="IPR050154">
    <property type="entry name" value="UbiB_kinase"/>
</dbReference>
<evidence type="ECO:0000259" key="10">
    <source>
        <dbReference type="Pfam" id="PF03109"/>
    </source>
</evidence>
<evidence type="ECO:0000256" key="4">
    <source>
        <dbReference type="ARBA" id="ARBA00022519"/>
    </source>
</evidence>
<gene>
    <name evidence="11" type="ordered locus">Bresu_0044</name>
</gene>
<keyword evidence="6 9" id="KW-0812">Transmembrane</keyword>
<evidence type="ECO:0000256" key="3">
    <source>
        <dbReference type="ARBA" id="ARBA00022475"/>
    </source>
</evidence>
<sequence>MGDLSLSTSYRVAPAPPPTVPVRDPVGATWRLLRWGGALAKHDALLPRELTPLLPGWMRPVAGFIHLFAGKESRDGRPGQRLGRAFETLGPVAIKLGQVMATRADIFGIEFARDLGRLKDKLPPFPTELARQEVERSIGRPVESLFTDFGDPIGAASLAQAHPAWLADGRKVAVKVLRPGVERRVTTGLDAMRLAARLVHRFVPAARRLEPDAFVETVARSMYLELDMRLEAAAASELHDIMERARGDGAHMSAPKVVWDGVGKRVLTLEWAVGMPMTDPGAILQPGLDIDALADNVVRAFLVQALDYGTFHADLHEGNLFAYAPAELTAVDFGIVGRLGEGERRYLAEILWGFLTRDYPRIARVHFEAGYVPPHHSVEAFAQALRAVGEPVIGRAASQVSMGRLLGQLFEITALFDMHLRPELILLQKTMVSVEGVARRLNPDHDLWSAAQPVVERWITRELGPRAQVRDGLKEILSGARALSRLVQDPPAPQTVVVEPVRTPTWIVVCISAATTMSAAALVLSLWTRIMG</sequence>
<reference evidence="12" key="1">
    <citation type="journal article" date="2011" name="J. Bacteriol.">
        <title>Genome sequences of eight morphologically diverse alphaproteobacteria.</title>
        <authorList>
            <consortium name="US DOE Joint Genome Institute"/>
            <person name="Brown P.J."/>
            <person name="Kysela D.T."/>
            <person name="Buechlein A."/>
            <person name="Hemmerich C."/>
            <person name="Brun Y.V."/>
        </authorList>
    </citation>
    <scope>NUCLEOTIDE SEQUENCE [LARGE SCALE GENOMIC DNA]</scope>
    <source>
        <strain evidence="12">ATCC 15264 / DSM 4735 / LMG 14903 / NBRC 16000 / CB 81</strain>
    </source>
</reference>
<evidence type="ECO:0000256" key="5">
    <source>
        <dbReference type="ARBA" id="ARBA00022688"/>
    </source>
</evidence>
<accession>D9QHT4</accession>
<protein>
    <submittedName>
        <fullName evidence="11">2-polyprenylphenol 6-hydroxylase</fullName>
    </submittedName>
</protein>
<dbReference type="AlphaFoldDB" id="D9QHT4"/>
<dbReference type="InterPro" id="IPR011009">
    <property type="entry name" value="Kinase-like_dom_sf"/>
</dbReference>
<keyword evidence="3" id="KW-1003">Cell membrane</keyword>
<dbReference type="OrthoDB" id="9795390at2"/>
<proteinExistence type="inferred from homology"/>
<dbReference type="Proteomes" id="UP000002696">
    <property type="component" value="Chromosome"/>
</dbReference>
<dbReference type="PANTHER" id="PTHR10566:SF113">
    <property type="entry name" value="PROTEIN ACTIVITY OF BC1 COMPLEX KINASE 7, CHLOROPLASTIC"/>
    <property type="match status" value="1"/>
</dbReference>
<keyword evidence="5" id="KW-0831">Ubiquinone biosynthesis</keyword>
<dbReference type="BioCyc" id="BSUB633149:G1GM8-44-MONOMER"/>
<dbReference type="Pfam" id="PF03109">
    <property type="entry name" value="ABC1"/>
    <property type="match status" value="1"/>
</dbReference>
<dbReference type="FunCoup" id="D9QHT4">
    <property type="interactions" value="341"/>
</dbReference>
<comment type="pathway">
    <text evidence="1">Cofactor biosynthesis; ubiquinone biosynthesis [regulation].</text>
</comment>
<comment type="similarity">
    <text evidence="2">Belongs to the protein kinase superfamily. ADCK protein kinase family.</text>
</comment>
<keyword evidence="12" id="KW-1185">Reference proteome</keyword>
<evidence type="ECO:0000256" key="1">
    <source>
        <dbReference type="ARBA" id="ARBA00005020"/>
    </source>
</evidence>
<evidence type="ECO:0000256" key="9">
    <source>
        <dbReference type="SAM" id="Phobius"/>
    </source>
</evidence>
<dbReference type="InterPro" id="IPR004147">
    <property type="entry name" value="ABC1_dom"/>
</dbReference>
<evidence type="ECO:0000256" key="2">
    <source>
        <dbReference type="ARBA" id="ARBA00009670"/>
    </source>
</evidence>
<keyword evidence="7 9" id="KW-1133">Transmembrane helix</keyword>